<dbReference type="InterPro" id="IPR008972">
    <property type="entry name" value="Cupredoxin"/>
</dbReference>
<protein>
    <submittedName>
        <fullName evidence="1">Uncharacterized protein</fullName>
    </submittedName>
</protein>
<name>A0A382DJ75_9ZZZZ</name>
<gene>
    <name evidence="1" type="ORF">METZ01_LOCUS190625</name>
</gene>
<sequence length="140" mass="15907">MKFVTTMFVVGALFWVDAPACAEGNLASRPERLETLVLGSDLSFSVKEYQLSTGEYYRWRIQSEGGEEFMVRAPDLFRNAWIEQVVIDDVELHPGGGFYGIEFDDEGIADVWFVPIRPGNFDFFVANFESRGMKGTFVVR</sequence>
<organism evidence="1">
    <name type="scientific">marine metagenome</name>
    <dbReference type="NCBI Taxonomy" id="408172"/>
    <lineage>
        <taxon>unclassified sequences</taxon>
        <taxon>metagenomes</taxon>
        <taxon>ecological metagenomes</taxon>
    </lineage>
</organism>
<dbReference type="Gene3D" id="2.60.40.420">
    <property type="entry name" value="Cupredoxins - blue copper proteins"/>
    <property type="match status" value="1"/>
</dbReference>
<reference evidence="1" key="1">
    <citation type="submission" date="2018-05" db="EMBL/GenBank/DDBJ databases">
        <authorList>
            <person name="Lanie J.A."/>
            <person name="Ng W.-L."/>
            <person name="Kazmierczak K.M."/>
            <person name="Andrzejewski T.M."/>
            <person name="Davidsen T.M."/>
            <person name="Wayne K.J."/>
            <person name="Tettelin H."/>
            <person name="Glass J.I."/>
            <person name="Rusch D."/>
            <person name="Podicherti R."/>
            <person name="Tsui H.-C.T."/>
            <person name="Winkler M.E."/>
        </authorList>
    </citation>
    <scope>NUCLEOTIDE SEQUENCE</scope>
</reference>
<proteinExistence type="predicted"/>
<dbReference type="EMBL" id="UINC01039378">
    <property type="protein sequence ID" value="SVB37771.1"/>
    <property type="molecule type" value="Genomic_DNA"/>
</dbReference>
<evidence type="ECO:0000313" key="1">
    <source>
        <dbReference type="EMBL" id="SVB37771.1"/>
    </source>
</evidence>
<accession>A0A382DJ75</accession>
<dbReference type="AlphaFoldDB" id="A0A382DJ75"/>
<dbReference type="SUPFAM" id="SSF49503">
    <property type="entry name" value="Cupredoxins"/>
    <property type="match status" value="1"/>
</dbReference>